<name>A0A1G2BH19_9BACT</name>
<dbReference type="AlphaFoldDB" id="A0A1G2BH19"/>
<evidence type="ECO:0000313" key="1">
    <source>
        <dbReference type="EMBL" id="OGY87497.1"/>
    </source>
</evidence>
<dbReference type="Gene3D" id="2.60.120.260">
    <property type="entry name" value="Galactose-binding domain-like"/>
    <property type="match status" value="1"/>
</dbReference>
<comment type="caution">
    <text evidence="1">The sequence shown here is derived from an EMBL/GenBank/DDBJ whole genome shotgun (WGS) entry which is preliminary data.</text>
</comment>
<proteinExistence type="predicted"/>
<dbReference type="EMBL" id="MHKI01000008">
    <property type="protein sequence ID" value="OGY87497.1"/>
    <property type="molecule type" value="Genomic_DNA"/>
</dbReference>
<organism evidence="1 2">
    <name type="scientific">Candidatus Kerfeldbacteria bacterium RIFOXYB2_FULL_38_14</name>
    <dbReference type="NCBI Taxonomy" id="1798547"/>
    <lineage>
        <taxon>Bacteria</taxon>
        <taxon>Candidatus Kerfeldiibacteriota</taxon>
    </lineage>
</organism>
<accession>A0A1G2BH19</accession>
<evidence type="ECO:0000313" key="2">
    <source>
        <dbReference type="Proteomes" id="UP000176420"/>
    </source>
</evidence>
<dbReference type="Proteomes" id="UP000176420">
    <property type="component" value="Unassembled WGS sequence"/>
</dbReference>
<reference evidence="1 2" key="1">
    <citation type="journal article" date="2016" name="Nat. Commun.">
        <title>Thousands of microbial genomes shed light on interconnected biogeochemical processes in an aquifer system.</title>
        <authorList>
            <person name="Anantharaman K."/>
            <person name="Brown C.T."/>
            <person name="Hug L.A."/>
            <person name="Sharon I."/>
            <person name="Castelle C.J."/>
            <person name="Probst A.J."/>
            <person name="Thomas B.C."/>
            <person name="Singh A."/>
            <person name="Wilkins M.J."/>
            <person name="Karaoz U."/>
            <person name="Brodie E.L."/>
            <person name="Williams K.H."/>
            <person name="Hubbard S.S."/>
            <person name="Banfield J.F."/>
        </authorList>
    </citation>
    <scope>NUCLEOTIDE SEQUENCE [LARGE SCALE GENOMIC DNA]</scope>
</reference>
<sequence length="247" mass="28349">MLIALPTFGTEIYNHDLVNNGNFENELDDWSCSNCNEDTNIIYDDYYSTHYLLLGGLNAYQEAKQAITITPDAGKVTLSFDCDFITTDNINTDYFTFTLQDEATNESYIKDTIYPSDETEYCQQDYTITQYAGKTLEVIFGVNNDANKLTTAKIDNVVMTEKSYSKLTGRVLDDNYNKIKKAKVTIKKDNGTILWTGKTNKKGLFIATHLATNYTRLRIIVKKGNLKKTFHTYVEWGTNYNKVYRFK</sequence>
<dbReference type="SUPFAM" id="SSF49478">
    <property type="entry name" value="Cna protein B-type domain"/>
    <property type="match status" value="1"/>
</dbReference>
<protein>
    <submittedName>
        <fullName evidence="1">Uncharacterized protein</fullName>
    </submittedName>
</protein>
<gene>
    <name evidence="1" type="ORF">A2319_03985</name>
</gene>